<dbReference type="Proteomes" id="UP000318538">
    <property type="component" value="Chromosome"/>
</dbReference>
<dbReference type="SMART" id="SM00564">
    <property type="entry name" value="PQQ"/>
    <property type="match status" value="5"/>
</dbReference>
<dbReference type="SUPFAM" id="SSF50998">
    <property type="entry name" value="Quinoprotein alcohol dehydrogenase-like"/>
    <property type="match status" value="1"/>
</dbReference>
<feature type="chain" id="PRO_5022085927" evidence="1">
    <location>
        <begin position="19"/>
        <end position="418"/>
    </location>
</feature>
<dbReference type="AlphaFoldDB" id="A0A517NH21"/>
<dbReference type="InterPro" id="IPR015943">
    <property type="entry name" value="WD40/YVTN_repeat-like_dom_sf"/>
</dbReference>
<dbReference type="InterPro" id="IPR011047">
    <property type="entry name" value="Quinoprotein_ADH-like_sf"/>
</dbReference>
<evidence type="ECO:0000259" key="2">
    <source>
        <dbReference type="Pfam" id="PF13360"/>
    </source>
</evidence>
<dbReference type="KEGG" id="rlc:K227x_48400"/>
<feature type="domain" description="Pyrrolo-quinoline quinone repeat" evidence="2">
    <location>
        <begin position="93"/>
        <end position="337"/>
    </location>
</feature>
<dbReference type="InterPro" id="IPR018391">
    <property type="entry name" value="PQQ_b-propeller_rpt"/>
</dbReference>
<evidence type="ECO:0000313" key="4">
    <source>
        <dbReference type="Proteomes" id="UP000318538"/>
    </source>
</evidence>
<evidence type="ECO:0000313" key="3">
    <source>
        <dbReference type="EMBL" id="QDT06430.1"/>
    </source>
</evidence>
<dbReference type="OrthoDB" id="244732at2"/>
<organism evidence="3 4">
    <name type="scientific">Rubripirellula lacrimiformis</name>
    <dbReference type="NCBI Taxonomy" id="1930273"/>
    <lineage>
        <taxon>Bacteria</taxon>
        <taxon>Pseudomonadati</taxon>
        <taxon>Planctomycetota</taxon>
        <taxon>Planctomycetia</taxon>
        <taxon>Pirellulales</taxon>
        <taxon>Pirellulaceae</taxon>
        <taxon>Rubripirellula</taxon>
    </lineage>
</organism>
<evidence type="ECO:0000256" key="1">
    <source>
        <dbReference type="SAM" id="SignalP"/>
    </source>
</evidence>
<reference evidence="3 4" key="1">
    <citation type="submission" date="2019-02" db="EMBL/GenBank/DDBJ databases">
        <title>Deep-cultivation of Planctomycetes and their phenomic and genomic characterization uncovers novel biology.</title>
        <authorList>
            <person name="Wiegand S."/>
            <person name="Jogler M."/>
            <person name="Boedeker C."/>
            <person name="Pinto D."/>
            <person name="Vollmers J."/>
            <person name="Rivas-Marin E."/>
            <person name="Kohn T."/>
            <person name="Peeters S.H."/>
            <person name="Heuer A."/>
            <person name="Rast P."/>
            <person name="Oberbeckmann S."/>
            <person name="Bunk B."/>
            <person name="Jeske O."/>
            <person name="Meyerdierks A."/>
            <person name="Storesund J.E."/>
            <person name="Kallscheuer N."/>
            <person name="Luecker S."/>
            <person name="Lage O.M."/>
            <person name="Pohl T."/>
            <person name="Merkel B.J."/>
            <person name="Hornburger P."/>
            <person name="Mueller R.-W."/>
            <person name="Bruemmer F."/>
            <person name="Labrenz M."/>
            <person name="Spormann A.M."/>
            <person name="Op den Camp H."/>
            <person name="Overmann J."/>
            <person name="Amann R."/>
            <person name="Jetten M.S.M."/>
            <person name="Mascher T."/>
            <person name="Medema M.H."/>
            <person name="Devos D.P."/>
            <person name="Kaster A.-K."/>
            <person name="Ovreas L."/>
            <person name="Rohde M."/>
            <person name="Galperin M.Y."/>
            <person name="Jogler C."/>
        </authorList>
    </citation>
    <scope>NUCLEOTIDE SEQUENCE [LARGE SCALE GENOMIC DNA]</scope>
    <source>
        <strain evidence="3 4">K22_7</strain>
    </source>
</reference>
<feature type="signal peptide" evidence="1">
    <location>
        <begin position="1"/>
        <end position="18"/>
    </location>
</feature>
<dbReference type="Gene3D" id="2.130.10.10">
    <property type="entry name" value="YVTN repeat-like/Quinoprotein amine dehydrogenase"/>
    <property type="match status" value="2"/>
</dbReference>
<gene>
    <name evidence="3" type="ORF">K227x_48400</name>
</gene>
<accession>A0A517NH21</accession>
<dbReference type="PANTHER" id="PTHR34512:SF30">
    <property type="entry name" value="OUTER MEMBRANE PROTEIN ASSEMBLY FACTOR BAMB"/>
    <property type="match status" value="1"/>
</dbReference>
<dbReference type="InterPro" id="IPR002372">
    <property type="entry name" value="PQQ_rpt_dom"/>
</dbReference>
<dbReference type="EMBL" id="CP036525">
    <property type="protein sequence ID" value="QDT06430.1"/>
    <property type="molecule type" value="Genomic_DNA"/>
</dbReference>
<dbReference type="RefSeq" id="WP_145173050.1">
    <property type="nucleotide sequence ID" value="NZ_CP036525.1"/>
</dbReference>
<name>A0A517NH21_9BACT</name>
<protein>
    <submittedName>
        <fullName evidence="3">Outer membrane biogenesis protein BamB</fullName>
    </submittedName>
</protein>
<proteinExistence type="predicted"/>
<sequence length="418" mass="45172" precursor="true">MKPVLVIASLLFPLTALAENWPHWRGPTGNGVAVEGNPPTKWSVTENVKWRAAIPGNGTGSPVVWDDRVIVTTAVPTGRRTGRLPELDFQTLCFSRADGNLLWKQTAVIATPHQPTHSTHGFASASPCTDGTMVYSHFGSRGLYAYTMDGKLVWKHDEFDKMNTRNDFGEGSSPTIAGQKILVPWDHEGDSYLYAFNKTNGELIWKTPRDEPSCWATPMVIDAGGTKQVVMNGQTCARAYDLETGKELWRCAGQTQRPAASPLFDGTRVFVGSGYQGSFMAAFDPTGRGDLAGSEAVLWSINRDTPDIASPMLSGNRLFFFKGKSGLLSCADSNTGNLHYSAVRLPGIRVTYASPVAAGGFVYLTGRGGTTVVIEDSNELKVVNVNSLGEGVDATPAIVDDEMFIRGQQHLFCIAEGS</sequence>
<keyword evidence="1" id="KW-0732">Signal</keyword>
<keyword evidence="4" id="KW-1185">Reference proteome</keyword>
<dbReference type="Pfam" id="PF13360">
    <property type="entry name" value="PQQ_2"/>
    <property type="match status" value="1"/>
</dbReference>
<dbReference type="PANTHER" id="PTHR34512">
    <property type="entry name" value="CELL SURFACE PROTEIN"/>
    <property type="match status" value="1"/>
</dbReference>